<dbReference type="Gene3D" id="3.40.630.30">
    <property type="match status" value="1"/>
</dbReference>
<dbReference type="SUPFAM" id="SSF55729">
    <property type="entry name" value="Acyl-CoA N-acyltransferases (Nat)"/>
    <property type="match status" value="1"/>
</dbReference>
<dbReference type="InterPro" id="IPR000182">
    <property type="entry name" value="GNAT_dom"/>
</dbReference>
<keyword evidence="4" id="KW-0689">Ribosomal protein</keyword>
<protein>
    <submittedName>
        <fullName evidence="4">Ribosomal protein S18 acetylase RimI</fullName>
    </submittedName>
</protein>
<dbReference type="InterPro" id="IPR016181">
    <property type="entry name" value="Acyl_CoA_acyltransferase"/>
</dbReference>
<sequence>MAIRFRAANADDVASLVALDSVAATDDGSRRQAIHRWVSAGDTRVAEIDGEVVGYCVVEENFFDQAFVTMVMVAPRARGHGVGAGLLDDAQRRRRTEKIFTSTNLSNHPMQRLLARSGWRSAGIVYGLDEGDPELFFLGPER</sequence>
<comment type="caution">
    <text evidence="4">The sequence shown here is derived from an EMBL/GenBank/DDBJ whole genome shotgun (WGS) entry which is preliminary data.</text>
</comment>
<gene>
    <name evidence="4" type="ORF">LX15_005390</name>
</gene>
<dbReference type="InterPro" id="IPR050832">
    <property type="entry name" value="Bact_Acetyltransf"/>
</dbReference>
<evidence type="ECO:0000313" key="5">
    <source>
        <dbReference type="Proteomes" id="UP001205311"/>
    </source>
</evidence>
<dbReference type="GO" id="GO:0005840">
    <property type="term" value="C:ribosome"/>
    <property type="evidence" value="ECO:0007669"/>
    <property type="project" value="UniProtKB-KW"/>
</dbReference>
<evidence type="ECO:0000256" key="2">
    <source>
        <dbReference type="ARBA" id="ARBA00023315"/>
    </source>
</evidence>
<keyword evidence="4" id="KW-0687">Ribonucleoprotein</keyword>
<dbReference type="PANTHER" id="PTHR43877">
    <property type="entry name" value="AMINOALKYLPHOSPHONATE N-ACETYLTRANSFERASE-RELATED-RELATED"/>
    <property type="match status" value="1"/>
</dbReference>
<evidence type="ECO:0000313" key="4">
    <source>
        <dbReference type="EMBL" id="MCP2261664.1"/>
    </source>
</evidence>
<accession>A0ABT1I1M2</accession>
<dbReference type="Pfam" id="PF00583">
    <property type="entry name" value="Acetyltransf_1"/>
    <property type="match status" value="1"/>
</dbReference>
<organism evidence="4 5">
    <name type="scientific">Streptoalloteichus tenebrarius (strain ATCC 17920 / DSM 40477 / JCM 4838 / CBS 697.72 / NBRC 16177 / NCIMB 11028 / NRRL B-12390 / A12253. 1 / ISP 5477)</name>
    <name type="common">Streptomyces tenebrarius</name>
    <dbReference type="NCBI Taxonomy" id="1933"/>
    <lineage>
        <taxon>Bacteria</taxon>
        <taxon>Bacillati</taxon>
        <taxon>Actinomycetota</taxon>
        <taxon>Actinomycetes</taxon>
        <taxon>Pseudonocardiales</taxon>
        <taxon>Pseudonocardiaceae</taxon>
        <taxon>Streptoalloteichus</taxon>
    </lineage>
</organism>
<feature type="domain" description="N-acetyltransferase" evidence="3">
    <location>
        <begin position="3"/>
        <end position="140"/>
    </location>
</feature>
<evidence type="ECO:0000259" key="3">
    <source>
        <dbReference type="PROSITE" id="PS51186"/>
    </source>
</evidence>
<keyword evidence="1" id="KW-0808">Transferase</keyword>
<evidence type="ECO:0000256" key="1">
    <source>
        <dbReference type="ARBA" id="ARBA00022679"/>
    </source>
</evidence>
<name>A0ABT1I1M2_STRSD</name>
<keyword evidence="5" id="KW-1185">Reference proteome</keyword>
<dbReference type="EMBL" id="JAMTCP010000046">
    <property type="protein sequence ID" value="MCP2261664.1"/>
    <property type="molecule type" value="Genomic_DNA"/>
</dbReference>
<dbReference type="Proteomes" id="UP001205311">
    <property type="component" value="Unassembled WGS sequence"/>
</dbReference>
<reference evidence="4 5" key="1">
    <citation type="submission" date="2022-06" db="EMBL/GenBank/DDBJ databases">
        <title>Genomic Encyclopedia of Archaeal and Bacterial Type Strains, Phase II (KMG-II): from individual species to whole genera.</title>
        <authorList>
            <person name="Goeker M."/>
        </authorList>
    </citation>
    <scope>NUCLEOTIDE SEQUENCE [LARGE SCALE GENOMIC DNA]</scope>
    <source>
        <strain evidence="4 5">DSM 40477</strain>
    </source>
</reference>
<dbReference type="PANTHER" id="PTHR43877:SF2">
    <property type="entry name" value="AMINOALKYLPHOSPHONATE N-ACETYLTRANSFERASE-RELATED"/>
    <property type="match status" value="1"/>
</dbReference>
<dbReference type="RefSeq" id="WP_253672704.1">
    <property type="nucleotide sequence ID" value="NZ_JAMTCP010000046.1"/>
</dbReference>
<keyword evidence="2" id="KW-0012">Acyltransferase</keyword>
<dbReference type="PROSITE" id="PS51186">
    <property type="entry name" value="GNAT"/>
    <property type="match status" value="1"/>
</dbReference>
<proteinExistence type="predicted"/>
<dbReference type="CDD" id="cd04301">
    <property type="entry name" value="NAT_SF"/>
    <property type="match status" value="1"/>
</dbReference>